<evidence type="ECO:0000313" key="3">
    <source>
        <dbReference type="Proteomes" id="UP001628193"/>
    </source>
</evidence>
<reference evidence="2 3" key="2">
    <citation type="submission" date="2024-09" db="EMBL/GenBank/DDBJ databases">
        <title>Draft genome sequence of Candidatus Magnetaquicoccaceae bacterium FCR-1.</title>
        <authorList>
            <person name="Shimoshige H."/>
            <person name="Shimamura S."/>
            <person name="Taoka A."/>
            <person name="Kobayashi H."/>
            <person name="Maekawa T."/>
        </authorList>
    </citation>
    <scope>NUCLEOTIDE SEQUENCE [LARGE SCALE GENOMIC DNA]</scope>
    <source>
        <strain evidence="2 3">FCR-1</strain>
    </source>
</reference>
<dbReference type="InterPro" id="IPR010985">
    <property type="entry name" value="Ribbon_hlx_hlx"/>
</dbReference>
<evidence type="ECO:0000259" key="1">
    <source>
        <dbReference type="Pfam" id="PF15919"/>
    </source>
</evidence>
<dbReference type="InterPro" id="IPR008651">
    <property type="entry name" value="Uncharacterised_HicB"/>
</dbReference>
<dbReference type="SUPFAM" id="SSF143100">
    <property type="entry name" value="TTHA1013/TTHA0281-like"/>
    <property type="match status" value="1"/>
</dbReference>
<dbReference type="Pfam" id="PF15919">
    <property type="entry name" value="HicB_lk_antitox"/>
    <property type="match status" value="1"/>
</dbReference>
<evidence type="ECO:0000313" key="2">
    <source>
        <dbReference type="EMBL" id="GAB0057132.1"/>
    </source>
</evidence>
<dbReference type="Proteomes" id="UP001628193">
    <property type="component" value="Unassembled WGS sequence"/>
</dbReference>
<proteinExistence type="predicted"/>
<dbReference type="InterPro" id="IPR031807">
    <property type="entry name" value="HicB-like"/>
</dbReference>
<dbReference type="RefSeq" id="WP_420904836.1">
    <property type="nucleotide sequence ID" value="NZ_BAAFGK010000004.1"/>
</dbReference>
<sequence length="126" mass="13431">MRNLADYPFEIRPLTPDEGSGYLISFTDFNECISDGESVEEAIENGLDALKGMIGTLEELGMPVPAPMSGGYSGKFVARVPKTLHARLVSRARREGVSLNALVTALLAEGIGAGKQDGALPRHSRS</sequence>
<organism evidence="2 3">
    <name type="scientific">Candidatus Magnetaquiglobus chichijimensis</name>
    <dbReference type="NCBI Taxonomy" id="3141448"/>
    <lineage>
        <taxon>Bacteria</taxon>
        <taxon>Pseudomonadati</taxon>
        <taxon>Pseudomonadota</taxon>
        <taxon>Magnetococcia</taxon>
        <taxon>Magnetococcales</taxon>
        <taxon>Candidatus Magnetaquicoccaceae</taxon>
        <taxon>Candidatus Magnetaquiglobus</taxon>
    </lineage>
</organism>
<name>A0ABQ0C8C0_9PROT</name>
<keyword evidence="3" id="KW-1185">Reference proteome</keyword>
<dbReference type="Gene3D" id="1.10.1220.10">
    <property type="entry name" value="Met repressor-like"/>
    <property type="match status" value="1"/>
</dbReference>
<dbReference type="InterPro" id="IPR035069">
    <property type="entry name" value="TTHA1013/TTHA0281-like"/>
</dbReference>
<dbReference type="EMBL" id="BAAFGK010000004">
    <property type="protein sequence ID" value="GAB0057132.1"/>
    <property type="molecule type" value="Genomic_DNA"/>
</dbReference>
<comment type="caution">
    <text evidence="2">The sequence shown here is derived from an EMBL/GenBank/DDBJ whole genome shotgun (WGS) entry which is preliminary data.</text>
</comment>
<feature type="domain" description="HicB-like antitoxin of toxin-antitoxin system" evidence="1">
    <location>
        <begin position="15"/>
        <end position="69"/>
    </location>
</feature>
<gene>
    <name evidence="2" type="ORF">SIID45300_01453</name>
</gene>
<dbReference type="SUPFAM" id="SSF47598">
    <property type="entry name" value="Ribbon-helix-helix"/>
    <property type="match status" value="1"/>
</dbReference>
<accession>A0ABQ0C8C0</accession>
<protein>
    <recommendedName>
        <fullName evidence="1">HicB-like antitoxin of toxin-antitoxin system domain-containing protein</fullName>
    </recommendedName>
</protein>
<reference evidence="2 3" key="1">
    <citation type="submission" date="2024-05" db="EMBL/GenBank/DDBJ databases">
        <authorList>
            <consortium name="Candidatus Magnetaquicoccaceae bacterium FCR-1 genome sequencing consortium"/>
            <person name="Shimoshige H."/>
            <person name="Shimamura S."/>
            <person name="Taoka A."/>
            <person name="Kobayashi H."/>
            <person name="Maekawa T."/>
        </authorList>
    </citation>
    <scope>NUCLEOTIDE SEQUENCE [LARGE SCALE GENOMIC DNA]</scope>
    <source>
        <strain evidence="2 3">FCR-1</strain>
    </source>
</reference>
<dbReference type="InterPro" id="IPR013321">
    <property type="entry name" value="Arc_rbn_hlx_hlx"/>
</dbReference>
<dbReference type="Gene3D" id="3.30.160.250">
    <property type="match status" value="1"/>
</dbReference>
<dbReference type="Pfam" id="PF05534">
    <property type="entry name" value="HicB"/>
    <property type="match status" value="1"/>
</dbReference>